<dbReference type="PANTHER" id="PTHR43081:SF1">
    <property type="entry name" value="ADENYLATE CYCLASE, TERMINAL-DIFFERENTIATION SPECIFIC"/>
    <property type="match status" value="1"/>
</dbReference>
<keyword evidence="1" id="KW-0812">Transmembrane</keyword>
<evidence type="ECO:0000313" key="4">
    <source>
        <dbReference type="EMBL" id="PLX19660.1"/>
    </source>
</evidence>
<organism evidence="4 5">
    <name type="scientific">Muiribacterium halophilum</name>
    <dbReference type="NCBI Taxonomy" id="2053465"/>
    <lineage>
        <taxon>Bacteria</taxon>
        <taxon>Candidatus Muiribacteriota</taxon>
        <taxon>Candidatus Muiribacteriia</taxon>
        <taxon>Candidatus Muiribacteriales</taxon>
        <taxon>Candidatus Muiribacteriaceae</taxon>
        <taxon>Candidatus Muiribacterium</taxon>
    </lineage>
</organism>
<comment type="caution">
    <text evidence="4">The sequence shown here is derived from an EMBL/GenBank/DDBJ whole genome shotgun (WGS) entry which is preliminary data.</text>
</comment>
<dbReference type="InterPro" id="IPR029787">
    <property type="entry name" value="Nucleotide_cyclase"/>
</dbReference>
<dbReference type="EMBL" id="PKTG01000023">
    <property type="protein sequence ID" value="PLX19660.1"/>
    <property type="molecule type" value="Genomic_DNA"/>
</dbReference>
<dbReference type="AlphaFoldDB" id="A0A2N5ZLU5"/>
<evidence type="ECO:0000259" key="3">
    <source>
        <dbReference type="PROSITE" id="PS50885"/>
    </source>
</evidence>
<feature type="domain" description="HAMP" evidence="3">
    <location>
        <begin position="258"/>
        <end position="310"/>
    </location>
</feature>
<evidence type="ECO:0008006" key="6">
    <source>
        <dbReference type="Google" id="ProtNLM"/>
    </source>
</evidence>
<dbReference type="CDD" id="cd06225">
    <property type="entry name" value="HAMP"/>
    <property type="match status" value="1"/>
</dbReference>
<feature type="transmembrane region" description="Helical" evidence="1">
    <location>
        <begin position="74"/>
        <end position="95"/>
    </location>
</feature>
<keyword evidence="1" id="KW-1133">Transmembrane helix</keyword>
<dbReference type="PROSITE" id="PS50125">
    <property type="entry name" value="GUANYLATE_CYCLASE_2"/>
    <property type="match status" value="1"/>
</dbReference>
<dbReference type="Gene3D" id="3.30.70.1230">
    <property type="entry name" value="Nucleotide cyclase"/>
    <property type="match status" value="1"/>
</dbReference>
<sequence length="523" mass="59985">IIISFFVTYYCGEMFSVFLKKIFSFDLSSKQNLGSLYYDISIFILLYIFIKPLNDFLKGKTKDRKKALRVYKRLPYVLFSFSFFLMLSGLFQIDFSSSSEFAFLVASFIFSFSYFFYILILFVESIILLKVAPVLFEGEDLYTKKDHFFLKIQDKLFLSGVFLVISPLILFLFLSSKELNGNPYIFAFFIPLLQVLSFFIIRFRMRSMSALLAVPIIPFFFYYFYSAQLILHAEDTIVRTGLILIIFLFIGYMDILYSSISFPLNELNIKFKKVSEGDLNIKTTILSGDEIGVLKHNFNNMVEGLKERERIKDTFGKYVSLEVARRLIEDKDIKLGGEDVYGSILFSDIRNFTPMSEQMSASSLVELLNNYFSYITPPISHRNGIINKFIGDAVLAVFLPQFGSKDYVDDSIKAALDMKKALQEFNKEYGSDIRFGIGIHAGKVVAGNIGTKDRMEYTVIGDAVNMASRIESENKKQGSVILISEDVFEQCSESLKTKLDIEKVSQVSLKGKKDTYSLYKILN</sequence>
<dbReference type="GO" id="GO:0009190">
    <property type="term" value="P:cyclic nucleotide biosynthetic process"/>
    <property type="evidence" value="ECO:0007669"/>
    <property type="project" value="InterPro"/>
</dbReference>
<evidence type="ECO:0000259" key="2">
    <source>
        <dbReference type="PROSITE" id="PS50125"/>
    </source>
</evidence>
<dbReference type="GO" id="GO:0004016">
    <property type="term" value="F:adenylate cyclase activity"/>
    <property type="evidence" value="ECO:0007669"/>
    <property type="project" value="UniProtKB-ARBA"/>
</dbReference>
<dbReference type="SMART" id="SM00044">
    <property type="entry name" value="CYCc"/>
    <property type="match status" value="1"/>
</dbReference>
<dbReference type="PROSITE" id="PS50885">
    <property type="entry name" value="HAMP"/>
    <property type="match status" value="1"/>
</dbReference>
<protein>
    <recommendedName>
        <fullName evidence="6">Adenylate/guanylate cyclase domain-containing protein</fullName>
    </recommendedName>
</protein>
<dbReference type="Pfam" id="PF00672">
    <property type="entry name" value="HAMP"/>
    <property type="match status" value="1"/>
</dbReference>
<gene>
    <name evidence="4" type="ORF">C0601_01240</name>
</gene>
<feature type="domain" description="Guanylate cyclase" evidence="2">
    <location>
        <begin position="343"/>
        <end position="471"/>
    </location>
</feature>
<feature type="transmembrane region" description="Helical" evidence="1">
    <location>
        <begin position="156"/>
        <end position="175"/>
    </location>
</feature>
<keyword evidence="1" id="KW-0472">Membrane</keyword>
<reference evidence="4 5" key="1">
    <citation type="submission" date="2017-11" db="EMBL/GenBank/DDBJ databases">
        <title>Genome-resolved metagenomics identifies genetic mobility, metabolic interactions, and unexpected diversity in perchlorate-reducing communities.</title>
        <authorList>
            <person name="Barnum T.P."/>
            <person name="Figueroa I.A."/>
            <person name="Carlstrom C.I."/>
            <person name="Lucas L.N."/>
            <person name="Engelbrektson A.L."/>
            <person name="Coates J.D."/>
        </authorList>
    </citation>
    <scope>NUCLEOTIDE SEQUENCE [LARGE SCALE GENOMIC DNA]</scope>
    <source>
        <strain evidence="4">BM706</strain>
    </source>
</reference>
<feature type="transmembrane region" description="Helical" evidence="1">
    <location>
        <begin position="35"/>
        <end position="53"/>
    </location>
</feature>
<dbReference type="Pfam" id="PF00211">
    <property type="entry name" value="Guanylate_cyc"/>
    <property type="match status" value="1"/>
</dbReference>
<dbReference type="Proteomes" id="UP000234857">
    <property type="component" value="Unassembled WGS sequence"/>
</dbReference>
<evidence type="ECO:0000313" key="5">
    <source>
        <dbReference type="Proteomes" id="UP000234857"/>
    </source>
</evidence>
<accession>A0A2N5ZLU5</accession>
<dbReference type="InterPro" id="IPR003660">
    <property type="entry name" value="HAMP_dom"/>
</dbReference>
<dbReference type="GO" id="GO:0035556">
    <property type="term" value="P:intracellular signal transduction"/>
    <property type="evidence" value="ECO:0007669"/>
    <property type="project" value="InterPro"/>
</dbReference>
<feature type="transmembrane region" description="Helical" evidence="1">
    <location>
        <begin position="181"/>
        <end position="201"/>
    </location>
</feature>
<dbReference type="GO" id="GO:0016020">
    <property type="term" value="C:membrane"/>
    <property type="evidence" value="ECO:0007669"/>
    <property type="project" value="InterPro"/>
</dbReference>
<dbReference type="InterPro" id="IPR001054">
    <property type="entry name" value="A/G_cyclase"/>
</dbReference>
<dbReference type="InterPro" id="IPR050697">
    <property type="entry name" value="Adenylyl/Guanylyl_Cyclase_3/4"/>
</dbReference>
<dbReference type="Gene3D" id="6.10.340.10">
    <property type="match status" value="1"/>
</dbReference>
<feature type="transmembrane region" description="Helical" evidence="1">
    <location>
        <begin position="101"/>
        <end position="123"/>
    </location>
</feature>
<dbReference type="CDD" id="cd07302">
    <property type="entry name" value="CHD"/>
    <property type="match status" value="1"/>
</dbReference>
<feature type="transmembrane region" description="Helical" evidence="1">
    <location>
        <begin position="237"/>
        <end position="257"/>
    </location>
</feature>
<dbReference type="SUPFAM" id="SSF55073">
    <property type="entry name" value="Nucleotide cyclase"/>
    <property type="match status" value="1"/>
</dbReference>
<dbReference type="PANTHER" id="PTHR43081">
    <property type="entry name" value="ADENYLATE CYCLASE, TERMINAL-DIFFERENTIATION SPECIFIC-RELATED"/>
    <property type="match status" value="1"/>
</dbReference>
<dbReference type="SMART" id="SM00304">
    <property type="entry name" value="HAMP"/>
    <property type="match status" value="1"/>
</dbReference>
<proteinExistence type="predicted"/>
<dbReference type="SUPFAM" id="SSF158472">
    <property type="entry name" value="HAMP domain-like"/>
    <property type="match status" value="1"/>
</dbReference>
<evidence type="ECO:0000256" key="1">
    <source>
        <dbReference type="SAM" id="Phobius"/>
    </source>
</evidence>
<feature type="transmembrane region" description="Helical" evidence="1">
    <location>
        <begin position="208"/>
        <end position="225"/>
    </location>
</feature>
<feature type="non-terminal residue" evidence="4">
    <location>
        <position position="1"/>
    </location>
</feature>
<name>A0A2N5ZLU5_MUIH1</name>